<organism evidence="4 5">
    <name type="scientific">Phytophthora citrophthora</name>
    <dbReference type="NCBI Taxonomy" id="4793"/>
    <lineage>
        <taxon>Eukaryota</taxon>
        <taxon>Sar</taxon>
        <taxon>Stramenopiles</taxon>
        <taxon>Oomycota</taxon>
        <taxon>Peronosporomycetes</taxon>
        <taxon>Peronosporales</taxon>
        <taxon>Peronosporaceae</taxon>
        <taxon>Phytophthora</taxon>
    </lineage>
</organism>
<dbReference type="SUPFAM" id="SSF52058">
    <property type="entry name" value="L domain-like"/>
    <property type="match status" value="1"/>
</dbReference>
<proteinExistence type="predicted"/>
<comment type="caution">
    <text evidence="4">The sequence shown here is derived from an EMBL/GenBank/DDBJ whole genome shotgun (WGS) entry which is preliminary data.</text>
</comment>
<keyword evidence="2" id="KW-0472">Membrane</keyword>
<evidence type="ECO:0000259" key="3">
    <source>
        <dbReference type="Pfam" id="PF26605"/>
    </source>
</evidence>
<dbReference type="Proteomes" id="UP001259832">
    <property type="component" value="Unassembled WGS sequence"/>
</dbReference>
<feature type="transmembrane region" description="Helical" evidence="2">
    <location>
        <begin position="244"/>
        <end position="265"/>
    </location>
</feature>
<evidence type="ECO:0000256" key="2">
    <source>
        <dbReference type="SAM" id="Phobius"/>
    </source>
</evidence>
<feature type="compositionally biased region" description="Basic residues" evidence="1">
    <location>
        <begin position="950"/>
        <end position="962"/>
    </location>
</feature>
<protein>
    <recommendedName>
        <fullName evidence="3">WLGC domain-containing protein</fullName>
    </recommendedName>
</protein>
<dbReference type="EMBL" id="JASMQC010000047">
    <property type="protein sequence ID" value="KAK1929574.1"/>
    <property type="molecule type" value="Genomic_DNA"/>
</dbReference>
<evidence type="ECO:0000256" key="1">
    <source>
        <dbReference type="SAM" id="MobiDB-lite"/>
    </source>
</evidence>
<evidence type="ECO:0000313" key="4">
    <source>
        <dbReference type="EMBL" id="KAK1929574.1"/>
    </source>
</evidence>
<evidence type="ECO:0000313" key="5">
    <source>
        <dbReference type="Proteomes" id="UP001259832"/>
    </source>
</evidence>
<accession>A0AAD9LBV2</accession>
<keyword evidence="2" id="KW-0812">Transmembrane</keyword>
<feature type="region of interest" description="Disordered" evidence="1">
    <location>
        <begin position="1017"/>
        <end position="1039"/>
    </location>
</feature>
<dbReference type="InterPro" id="IPR032675">
    <property type="entry name" value="LRR_dom_sf"/>
</dbReference>
<dbReference type="Gene3D" id="3.80.10.10">
    <property type="entry name" value="Ribonuclease Inhibitor"/>
    <property type="match status" value="1"/>
</dbReference>
<feature type="transmembrane region" description="Helical" evidence="2">
    <location>
        <begin position="125"/>
        <end position="143"/>
    </location>
</feature>
<feature type="region of interest" description="Disordered" evidence="1">
    <location>
        <begin position="934"/>
        <end position="993"/>
    </location>
</feature>
<name>A0AAD9LBV2_9STRA</name>
<dbReference type="Pfam" id="PF26605">
    <property type="entry name" value="WLGC"/>
    <property type="match status" value="1"/>
</dbReference>
<sequence length="1381" mass="154656">MAKETTIIPDGDIVTSTVSPGLHQFLQGVKSNKSLNQIVPTGPTAEELKLESRRILGRAQDALSFGEAFGIVGGPMLLILIVCVAWTSWLVFLALVPNKAANMLMDTTSYDNGQFWLFNDANPQIILAGAVGLMIVDICYLLVTLRMLFWRDKLFGSAYQSQPAINIDSSYSWMRSGGPIFKRVYRLWNEFTAFEGKNRKKWFVSLWTSHDFLNMTQNALLKLFDLAMEMAMLRQLLQSGSPASLTYGFAIFLSVNALSCVLNVLTGRFSALTEVVIDSILCCKNLHNSPFPASFDLSAAVLFPIVTLIYCYYNFDFDRDVYLTYLEKLPPGSFEHLARSFADQSKIALFRVNFDSLRIDSLQDFALRISMNLTFCYRFERVLQAIVWTRHRELIRKGLRPTYTTTGSQNPVPKGISAVFVAVCLAVIVSTHKAIADSKHLCSPHPECVVYSHRWKTSDEHCPCLIFIDVDTAPKTYQEWANPIDAYDKVKDLAGAGLLTSLQIINRQLLVWPEELRKCHGLKVIQMMYTATERIPSWTKELQNLETIQVEGKFGNLNLNGLPEDLFGNLPHLTMIHLGLHERIDHIPPLTGIPNLQSLSLAWIPQLQTLPSFEHVPNLGRLILSLLPGMEKIPDMSPLQNLMEFVVLRPNHLCCNGFIGSCDLNHISCQSYPSSGTPAAICLKNDTDSNVAVTPYLGNAGTRAAFEKFAPLICQPSPFDASDYLSFPTKSTIEMCDGKPYRQCFLPGHRTGLCYNTRFQVLSCLADDNYIALRRLQIEKKVGPKCDPIEEKWLGLSRCLRSHQHTLPRFVVSDNVATWLIVFSVLLRNLVGVDILTMDGDSQTINTDFLQDLDMWLLQGGSAPPAMTRHSLDVNAANAAIPSLDAALLTPTAPIPSSDKTQADNSFVAALTDDMMPWTALSAVPPLENDLVTLPLAVPTPPPSQEPVKPTRKKPARTRKGRPPASAKATELSTLEPPQKKGKPNKSTSQRQKEELAYLREKSQELEVQLTSLRQKNREELERQQREEEQKQSENDGEMSTAIVTRSLDDFGAPLLPEVSLWERIAKRQREEKAKAEVENVKLREMVQSQMRLVKSFERLLRKRKIWDQLQEKNASAGEESRKEEEVLEEMVQDVDSRYPHVDKVLNENGLGEADPAVNVGDDANMKYSPTEGMYLEYKEKKYMPFNYKTLDDVVWRSFGEGKLKLEDSQLTILKSTDEMLYSRTVLPLSKKASNAIEIKEVVNSVGLSVIKRFTEDNLLKYVWFSKTSVKRPGDNGDSPVLLVQKGCAVLEPATLPDGSPGCAIRSYTSSVPTLAGQPSGDDQEAQHREVEVLTEMVFAAYQQSRQSINQTLENLVLDEMMAKNAASTPTTSITDTDVSV</sequence>
<keyword evidence="5" id="KW-1185">Reference proteome</keyword>
<dbReference type="InterPro" id="IPR058256">
    <property type="entry name" value="WLGC"/>
</dbReference>
<reference evidence="4" key="1">
    <citation type="submission" date="2023-08" db="EMBL/GenBank/DDBJ databases">
        <title>Reference Genome Resource for the Citrus Pathogen Phytophthora citrophthora.</title>
        <authorList>
            <person name="Moller H."/>
            <person name="Coetzee B."/>
            <person name="Rose L.J."/>
            <person name="Van Niekerk J.M."/>
        </authorList>
    </citation>
    <scope>NUCLEOTIDE SEQUENCE</scope>
    <source>
        <strain evidence="4">STE-U-9442</strain>
    </source>
</reference>
<feature type="transmembrane region" description="Helical" evidence="2">
    <location>
        <begin position="68"/>
        <end position="96"/>
    </location>
</feature>
<feature type="compositionally biased region" description="Basic and acidic residues" evidence="1">
    <location>
        <begin position="1017"/>
        <end position="1034"/>
    </location>
</feature>
<gene>
    <name evidence="4" type="ORF">P3T76_014972</name>
</gene>
<feature type="domain" description="WLGC" evidence="3">
    <location>
        <begin position="732"/>
        <end position="795"/>
    </location>
</feature>
<keyword evidence="2" id="KW-1133">Transmembrane helix</keyword>